<sequence length="385" mass="43793">MKFKTNLIIAFAAIYSFSCSEEKEAEKSSTPLSAQNLEFEIYDSLVVDYLGNLMLLDISPDKQNFLLMDQSNGEILITDPNGNILHQYNRSGEGPEDYNGGRSGNVVFLTNEEFLIPTTREIIQYDLEGNLIRRLKPEFQGFANLIISFSKAVIKNGDNLYLKIQGRHPDSGDLNTYTNLEKVNINTGEYEPIVPFPKTSKFLVPESEFQAFDYHPTFEVEGDSLYIIFRNEPVLYSYSLNDLSSPAYSKKITFNEFIERNTDAKSDPGSFSIRDFLVGSINNIDKMDDGNFLIYYTSGLTDDEFKEAESNVDGDFNQIFKNADEFNTVGYVIFDGTSVSPIIEKNDLLSTIGKFVSTDEIWFNLNFSEVENDYSVIYKTRLVEE</sequence>
<evidence type="ECO:0008006" key="3">
    <source>
        <dbReference type="Google" id="ProtNLM"/>
    </source>
</evidence>
<evidence type="ECO:0000313" key="1">
    <source>
        <dbReference type="EMBL" id="MBN7817856.1"/>
    </source>
</evidence>
<gene>
    <name evidence="1" type="ORF">J0A69_20610</name>
</gene>
<dbReference type="Proteomes" id="UP000664480">
    <property type="component" value="Unassembled WGS sequence"/>
</dbReference>
<organism evidence="1 2">
    <name type="scientific">Algoriphagus pacificus</name>
    <dbReference type="NCBI Taxonomy" id="2811234"/>
    <lineage>
        <taxon>Bacteria</taxon>
        <taxon>Pseudomonadati</taxon>
        <taxon>Bacteroidota</taxon>
        <taxon>Cytophagia</taxon>
        <taxon>Cytophagales</taxon>
        <taxon>Cyclobacteriaceae</taxon>
        <taxon>Algoriphagus</taxon>
    </lineage>
</organism>
<keyword evidence="2" id="KW-1185">Reference proteome</keyword>
<dbReference type="SUPFAM" id="SSF69322">
    <property type="entry name" value="Tricorn protease domain 2"/>
    <property type="match status" value="1"/>
</dbReference>
<dbReference type="RefSeq" id="WP_206588520.1">
    <property type="nucleotide sequence ID" value="NZ_JAFKCU010000007.1"/>
</dbReference>
<reference evidence="1 2" key="1">
    <citation type="submission" date="2021-03" db="EMBL/GenBank/DDBJ databases">
        <title>novel species isolated from a fishpond in China.</title>
        <authorList>
            <person name="Lu H."/>
            <person name="Cai Z."/>
        </authorList>
    </citation>
    <scope>NUCLEOTIDE SEQUENCE [LARGE SCALE GENOMIC DNA]</scope>
    <source>
        <strain evidence="1 2">YJ13C</strain>
    </source>
</reference>
<accession>A0ABS3CN35</accession>
<proteinExistence type="predicted"/>
<evidence type="ECO:0000313" key="2">
    <source>
        <dbReference type="Proteomes" id="UP000664480"/>
    </source>
</evidence>
<comment type="caution">
    <text evidence="1">The sequence shown here is derived from an EMBL/GenBank/DDBJ whole genome shotgun (WGS) entry which is preliminary data.</text>
</comment>
<dbReference type="EMBL" id="JAFKCU010000007">
    <property type="protein sequence ID" value="MBN7817856.1"/>
    <property type="molecule type" value="Genomic_DNA"/>
</dbReference>
<protein>
    <recommendedName>
        <fullName evidence="3">6-bladed beta-propeller protein</fullName>
    </recommendedName>
</protein>
<name>A0ABS3CN35_9BACT</name>